<name>A0A0R3W183_TAEAS</name>
<evidence type="ECO:0000256" key="1">
    <source>
        <dbReference type="SAM" id="MobiDB-lite"/>
    </source>
</evidence>
<gene>
    <name evidence="2" type="ORF">TASK_LOCUS3477</name>
</gene>
<sequence length="92" mass="10249">MGLPSDHGMNSILYPLATSVLQSQLGYLPQAGYPPMWNQYGYPNQTSNWYPPQGQTFYPGGETGYSGSPPSYDDYTDDYKNSASSNPYYEVL</sequence>
<evidence type="ECO:0000313" key="2">
    <source>
        <dbReference type="EMBL" id="VDK31874.1"/>
    </source>
</evidence>
<accession>A0A0R3W183</accession>
<organism evidence="4">
    <name type="scientific">Taenia asiatica</name>
    <name type="common">Asian tapeworm</name>
    <dbReference type="NCBI Taxonomy" id="60517"/>
    <lineage>
        <taxon>Eukaryota</taxon>
        <taxon>Metazoa</taxon>
        <taxon>Spiralia</taxon>
        <taxon>Lophotrochozoa</taxon>
        <taxon>Platyhelminthes</taxon>
        <taxon>Cestoda</taxon>
        <taxon>Eucestoda</taxon>
        <taxon>Cyclophyllidea</taxon>
        <taxon>Taeniidae</taxon>
        <taxon>Taenia</taxon>
    </lineage>
</organism>
<dbReference type="OrthoDB" id="6265583at2759"/>
<feature type="compositionally biased region" description="Polar residues" evidence="1">
    <location>
        <begin position="81"/>
        <end position="92"/>
    </location>
</feature>
<feature type="region of interest" description="Disordered" evidence="1">
    <location>
        <begin position="60"/>
        <end position="92"/>
    </location>
</feature>
<keyword evidence="3" id="KW-1185">Reference proteome</keyword>
<reference evidence="4" key="1">
    <citation type="submission" date="2017-02" db="UniProtKB">
        <authorList>
            <consortium name="WormBaseParasite"/>
        </authorList>
    </citation>
    <scope>IDENTIFICATION</scope>
</reference>
<reference evidence="2 3" key="2">
    <citation type="submission" date="2018-11" db="EMBL/GenBank/DDBJ databases">
        <authorList>
            <consortium name="Pathogen Informatics"/>
        </authorList>
    </citation>
    <scope>NUCLEOTIDE SEQUENCE [LARGE SCALE GENOMIC DNA]</scope>
</reference>
<evidence type="ECO:0000313" key="3">
    <source>
        <dbReference type="Proteomes" id="UP000282613"/>
    </source>
</evidence>
<dbReference type="Proteomes" id="UP000282613">
    <property type="component" value="Unassembled WGS sequence"/>
</dbReference>
<dbReference type="AlphaFoldDB" id="A0A0R3W183"/>
<evidence type="ECO:0000313" key="4">
    <source>
        <dbReference type="WBParaSite" id="TASK_0000347601-mRNA-1"/>
    </source>
</evidence>
<dbReference type="EMBL" id="UYRS01018300">
    <property type="protein sequence ID" value="VDK31874.1"/>
    <property type="molecule type" value="Genomic_DNA"/>
</dbReference>
<proteinExistence type="predicted"/>
<protein>
    <submittedName>
        <fullName evidence="4">WW domain-containing protein</fullName>
    </submittedName>
</protein>
<dbReference type="WBParaSite" id="TASK_0000347601-mRNA-1">
    <property type="protein sequence ID" value="TASK_0000347601-mRNA-1"/>
    <property type="gene ID" value="TASK_0000347601"/>
</dbReference>